<accession>A0A5A7QDL7</accession>
<dbReference type="Pfam" id="PF05056">
    <property type="entry name" value="DUF674"/>
    <property type="match status" value="1"/>
</dbReference>
<gene>
    <name evidence="1" type="ORF">STAS_19944</name>
</gene>
<dbReference type="EMBL" id="BKCP01006515">
    <property type="protein sequence ID" value="GER43108.1"/>
    <property type="molecule type" value="Genomic_DNA"/>
</dbReference>
<evidence type="ECO:0000313" key="2">
    <source>
        <dbReference type="Proteomes" id="UP000325081"/>
    </source>
</evidence>
<evidence type="ECO:0008006" key="3">
    <source>
        <dbReference type="Google" id="ProtNLM"/>
    </source>
</evidence>
<proteinExistence type="predicted"/>
<protein>
    <recommendedName>
        <fullName evidence="3">DUF674 family protein</fullName>
    </recommendedName>
</protein>
<name>A0A5A7QDL7_STRAF</name>
<comment type="caution">
    <text evidence="1">The sequence shown here is derived from an EMBL/GenBank/DDBJ whole genome shotgun (WGS) entry which is preliminary data.</text>
</comment>
<dbReference type="PANTHER" id="PTHR33103">
    <property type="entry name" value="OS01G0153900 PROTEIN"/>
    <property type="match status" value="1"/>
</dbReference>
<dbReference type="AlphaFoldDB" id="A0A5A7QDL7"/>
<dbReference type="OrthoDB" id="1099638at2759"/>
<keyword evidence="2" id="KW-1185">Reference proteome</keyword>
<dbReference type="PANTHER" id="PTHR33103:SF27">
    <property type="entry name" value="OS04G0594700 PROTEIN"/>
    <property type="match status" value="1"/>
</dbReference>
<dbReference type="Proteomes" id="UP000325081">
    <property type="component" value="Unassembled WGS sequence"/>
</dbReference>
<evidence type="ECO:0000313" key="1">
    <source>
        <dbReference type="EMBL" id="GER43108.1"/>
    </source>
</evidence>
<dbReference type="InterPro" id="IPR007750">
    <property type="entry name" value="DUF674"/>
</dbReference>
<reference evidence="2" key="1">
    <citation type="journal article" date="2019" name="Curr. Biol.">
        <title>Genome Sequence of Striga asiatica Provides Insight into the Evolution of Plant Parasitism.</title>
        <authorList>
            <person name="Yoshida S."/>
            <person name="Kim S."/>
            <person name="Wafula E.K."/>
            <person name="Tanskanen J."/>
            <person name="Kim Y.M."/>
            <person name="Honaas L."/>
            <person name="Yang Z."/>
            <person name="Spallek T."/>
            <person name="Conn C.E."/>
            <person name="Ichihashi Y."/>
            <person name="Cheong K."/>
            <person name="Cui S."/>
            <person name="Der J.P."/>
            <person name="Gundlach H."/>
            <person name="Jiao Y."/>
            <person name="Hori C."/>
            <person name="Ishida J.K."/>
            <person name="Kasahara H."/>
            <person name="Kiba T."/>
            <person name="Kim M.S."/>
            <person name="Koo N."/>
            <person name="Laohavisit A."/>
            <person name="Lee Y.H."/>
            <person name="Lumba S."/>
            <person name="McCourt P."/>
            <person name="Mortimer J.C."/>
            <person name="Mutuku J.M."/>
            <person name="Nomura T."/>
            <person name="Sasaki-Sekimoto Y."/>
            <person name="Seto Y."/>
            <person name="Wang Y."/>
            <person name="Wakatake T."/>
            <person name="Sakakibara H."/>
            <person name="Demura T."/>
            <person name="Yamaguchi S."/>
            <person name="Yoneyama K."/>
            <person name="Manabe R.I."/>
            <person name="Nelson D.C."/>
            <person name="Schulman A.H."/>
            <person name="Timko M.P."/>
            <person name="dePamphilis C.W."/>
            <person name="Choi D."/>
            <person name="Shirasu K."/>
        </authorList>
    </citation>
    <scope>NUCLEOTIDE SEQUENCE [LARGE SCALE GENOMIC DNA]</scope>
    <source>
        <strain evidence="2">cv. UVA1</strain>
    </source>
</reference>
<organism evidence="1 2">
    <name type="scientific">Striga asiatica</name>
    <name type="common">Asiatic witchweed</name>
    <name type="synonym">Buchnera asiatica</name>
    <dbReference type="NCBI Taxonomy" id="4170"/>
    <lineage>
        <taxon>Eukaryota</taxon>
        <taxon>Viridiplantae</taxon>
        <taxon>Streptophyta</taxon>
        <taxon>Embryophyta</taxon>
        <taxon>Tracheophyta</taxon>
        <taxon>Spermatophyta</taxon>
        <taxon>Magnoliopsida</taxon>
        <taxon>eudicotyledons</taxon>
        <taxon>Gunneridae</taxon>
        <taxon>Pentapetalae</taxon>
        <taxon>asterids</taxon>
        <taxon>lamiids</taxon>
        <taxon>Lamiales</taxon>
        <taxon>Orobanchaceae</taxon>
        <taxon>Buchnereae</taxon>
        <taxon>Striga</taxon>
    </lineage>
</organism>
<sequence length="486" mass="54294">MSNPKDFKFTLKAIINKQKTKVLYVEADSDFVDVLLSFLTLPLGTIVRVLNKHYGDEAPIVGSLTTLYNGLINLDNGFFSSEDCKNLLLNPIRSSEVECRRLKINVDDTPPTRYFKCGDINCSFIKFRNVSMYFSGLKCDCGKPLDNKIFMSGVDDSSGGVYIASKASLIITDDLQVLPSVISSAMQIIRNLGMTDTIMDLLKVSLVSREPLTELILDKNPMNHAAMNCVIGVLPVDLIKKQQMEPFNDMKMTVKAIVSANKLLFAEVDASFVDFLFSLLALPLGRVECLLHCDTCLINIDNLYKSIENESAGKYLKNQLEDKPQLLKPKLPFCYCSRNYFISRTDTQCPSLYFHEDIGCLSPLPLVNSSGDYGDWVNVYKFPENQRACSTNTHQKSHFLAWQENYVKRQTMFMVTDDLTATPLSSTSGLSILNSLKIPLSEVEELELVVGLEEALSILKASLTSSHALTDGLITPFLMKQPKQEG</sequence>